<evidence type="ECO:0000256" key="6">
    <source>
        <dbReference type="ARBA" id="ARBA00023065"/>
    </source>
</evidence>
<keyword evidence="5 10" id="KW-0375">Hydrogen ion transport</keyword>
<evidence type="ECO:0000256" key="2">
    <source>
        <dbReference type="ARBA" id="ARBA00005699"/>
    </source>
</evidence>
<gene>
    <name evidence="12" type="primary">LOC117564592</name>
</gene>
<dbReference type="GeneID" id="117564592"/>
<keyword evidence="9 10" id="KW-0066">ATP synthesis</keyword>
<evidence type="ECO:0000313" key="11">
    <source>
        <dbReference type="Proteomes" id="UP000515160"/>
    </source>
</evidence>
<keyword evidence="7 10" id="KW-0496">Mitochondrion</keyword>
<dbReference type="PANTHER" id="PTHR12386">
    <property type="entry name" value="ATP SYNTHASE SUBUNIT"/>
    <property type="match status" value="1"/>
</dbReference>
<protein>
    <recommendedName>
        <fullName evidence="10">ATP synthase subunit g</fullName>
        <shortName evidence="10">ATPase subunit g</shortName>
    </recommendedName>
</protein>
<keyword evidence="11" id="KW-1185">Reference proteome</keyword>
<dbReference type="GO" id="GO:0031966">
    <property type="term" value="C:mitochondrial membrane"/>
    <property type="evidence" value="ECO:0007669"/>
    <property type="project" value="UniProtKB-SubCell"/>
</dbReference>
<accession>A0A6P8WN20</accession>
<dbReference type="InterPro" id="IPR006808">
    <property type="entry name" value="ATP_synth_F0_gsu_mt"/>
</dbReference>
<evidence type="ECO:0000256" key="1">
    <source>
        <dbReference type="ARBA" id="ARBA00004325"/>
    </source>
</evidence>
<keyword evidence="4 10" id="KW-0138">CF(0)</keyword>
<proteinExistence type="inferred from homology"/>
<dbReference type="GO" id="GO:0045259">
    <property type="term" value="C:proton-transporting ATP synthase complex"/>
    <property type="evidence" value="ECO:0007669"/>
    <property type="project" value="UniProtKB-UniRule"/>
</dbReference>
<dbReference type="Pfam" id="PF04718">
    <property type="entry name" value="ATP-synt_G"/>
    <property type="match status" value="1"/>
</dbReference>
<reference evidence="12" key="1">
    <citation type="submission" date="2025-08" db="UniProtKB">
        <authorList>
            <consortium name="RefSeq"/>
        </authorList>
    </citation>
    <scope>IDENTIFICATION</scope>
    <source>
        <strain evidence="12">15112-1751.03</strain>
        <tissue evidence="12">Whole Adult</tissue>
    </source>
</reference>
<keyword evidence="3 10" id="KW-0813">Transport</keyword>
<dbReference type="CTD" id="34054"/>
<dbReference type="GO" id="GO:0015078">
    <property type="term" value="F:proton transmembrane transporter activity"/>
    <property type="evidence" value="ECO:0007669"/>
    <property type="project" value="UniProtKB-UniRule"/>
</dbReference>
<evidence type="ECO:0000256" key="7">
    <source>
        <dbReference type="ARBA" id="ARBA00023128"/>
    </source>
</evidence>
<keyword evidence="8 10" id="KW-0472">Membrane</keyword>
<evidence type="ECO:0000256" key="3">
    <source>
        <dbReference type="ARBA" id="ARBA00022448"/>
    </source>
</evidence>
<evidence type="ECO:0000256" key="8">
    <source>
        <dbReference type="ARBA" id="ARBA00023136"/>
    </source>
</evidence>
<organism evidence="11 12">
    <name type="scientific">Drosophila albomicans</name>
    <name type="common">Fruit fly</name>
    <dbReference type="NCBI Taxonomy" id="7291"/>
    <lineage>
        <taxon>Eukaryota</taxon>
        <taxon>Metazoa</taxon>
        <taxon>Ecdysozoa</taxon>
        <taxon>Arthropoda</taxon>
        <taxon>Hexapoda</taxon>
        <taxon>Insecta</taxon>
        <taxon>Pterygota</taxon>
        <taxon>Neoptera</taxon>
        <taxon>Endopterygota</taxon>
        <taxon>Diptera</taxon>
        <taxon>Brachycera</taxon>
        <taxon>Muscomorpha</taxon>
        <taxon>Ephydroidea</taxon>
        <taxon>Drosophilidae</taxon>
        <taxon>Drosophila</taxon>
    </lineage>
</organism>
<evidence type="ECO:0000256" key="4">
    <source>
        <dbReference type="ARBA" id="ARBA00022547"/>
    </source>
</evidence>
<dbReference type="RefSeq" id="XP_034099330.1">
    <property type="nucleotide sequence ID" value="XM_034243439.2"/>
</dbReference>
<evidence type="ECO:0000256" key="5">
    <source>
        <dbReference type="ARBA" id="ARBA00022781"/>
    </source>
</evidence>
<dbReference type="GO" id="GO:0015986">
    <property type="term" value="P:proton motive force-driven ATP synthesis"/>
    <property type="evidence" value="ECO:0007669"/>
    <property type="project" value="UniProtKB-UniRule"/>
</dbReference>
<sequence>MASLGTKITTFINAAKAQARPLFDEFMYYAKVELTPPTPADFKHFREQAAKSAKSMKKDLKSSGNRLRSTTVAEAWLNTLVTIEVITWFFMGEVIGRRHLVGYKV</sequence>
<dbReference type="OrthoDB" id="437at2759"/>
<dbReference type="InterPro" id="IPR016702">
    <property type="entry name" value="ATP5MG_metazoa"/>
</dbReference>
<keyword evidence="6 10" id="KW-0406">Ion transport</keyword>
<name>A0A6P8WN20_DROAB</name>
<dbReference type="AlphaFoldDB" id="A0A6P8WN20"/>
<comment type="subcellular location">
    <subcellularLocation>
        <location evidence="1">Mitochondrion membrane</location>
    </subcellularLocation>
</comment>
<comment type="similarity">
    <text evidence="2 10">Belongs to the ATPase g subunit family.</text>
</comment>
<evidence type="ECO:0000256" key="9">
    <source>
        <dbReference type="ARBA" id="ARBA00023310"/>
    </source>
</evidence>
<dbReference type="PIRSF" id="PIRSF017835">
    <property type="entry name" value="ATP-synth_g_mitoch_animal"/>
    <property type="match status" value="1"/>
</dbReference>
<evidence type="ECO:0000313" key="12">
    <source>
        <dbReference type="RefSeq" id="XP_034099330.1"/>
    </source>
</evidence>
<dbReference type="Proteomes" id="UP000515160">
    <property type="component" value="Chromosome 2L"/>
</dbReference>
<evidence type="ECO:0000256" key="10">
    <source>
        <dbReference type="PIRNR" id="PIRNR017835"/>
    </source>
</evidence>